<feature type="domain" description="Inosine/uridine-preferring nucleoside hydrolase" evidence="2">
    <location>
        <begin position="7"/>
        <end position="305"/>
    </location>
</feature>
<dbReference type="PANTHER" id="PTHR46190:SF1">
    <property type="entry name" value="SI:CH211-201H21.5"/>
    <property type="match status" value="1"/>
</dbReference>
<reference evidence="3" key="1">
    <citation type="journal article" date="2016" name="Sci. Rep.">
        <title>Molecular characterization of firefly nuptial gifts: a multi-omics approach sheds light on postcopulatory sexual selection.</title>
        <authorList>
            <person name="Al-Wathiqui N."/>
            <person name="Fallon T.R."/>
            <person name="South A."/>
            <person name="Weng J.K."/>
            <person name="Lewis S.M."/>
        </authorList>
    </citation>
    <scope>NUCLEOTIDE SEQUENCE</scope>
</reference>
<dbReference type="InterPro" id="IPR001910">
    <property type="entry name" value="Inosine/uridine_hydrolase_dom"/>
</dbReference>
<dbReference type="AlphaFoldDB" id="A0A1Y1KNG3"/>
<dbReference type="EMBL" id="GEZM01080880">
    <property type="protein sequence ID" value="JAV62011.1"/>
    <property type="molecule type" value="Transcribed_RNA"/>
</dbReference>
<comment type="similarity">
    <text evidence="1">Belongs to the IUNH family.</text>
</comment>
<gene>
    <name evidence="5" type="ORF">PPYR_09011</name>
    <name evidence="4" type="ORF">PPYR_12561</name>
</gene>
<dbReference type="EMBL" id="VVIM01000009">
    <property type="protein sequence ID" value="KAB0792941.1"/>
    <property type="molecule type" value="Genomic_DNA"/>
</dbReference>
<dbReference type="Gene3D" id="3.90.245.10">
    <property type="entry name" value="Ribonucleoside hydrolase-like"/>
    <property type="match status" value="1"/>
</dbReference>
<dbReference type="InterPro" id="IPR036452">
    <property type="entry name" value="Ribo_hydro-like"/>
</dbReference>
<dbReference type="InParanoid" id="A0A1Y1KNG3"/>
<dbReference type="Pfam" id="PF01156">
    <property type="entry name" value="IU_nuc_hydro"/>
    <property type="match status" value="1"/>
</dbReference>
<reference evidence="4 6" key="2">
    <citation type="journal article" date="2018" name="Elife">
        <title>Firefly genomes illuminate parallel origins of bioluminescence in beetles.</title>
        <authorList>
            <person name="Fallon T.R."/>
            <person name="Lower S.E."/>
            <person name="Chang C.H."/>
            <person name="Bessho-Uehara M."/>
            <person name="Martin G.J."/>
            <person name="Bewick A.J."/>
            <person name="Behringer M."/>
            <person name="Debat H.J."/>
            <person name="Wong I."/>
            <person name="Day J.C."/>
            <person name="Suvorov A."/>
            <person name="Silva C.J."/>
            <person name="Stanger-Hall K.F."/>
            <person name="Hall D.W."/>
            <person name="Schmitz R.J."/>
            <person name="Nelson D.R."/>
            <person name="Lewis S.M."/>
            <person name="Shigenobu S."/>
            <person name="Bybee S.M."/>
            <person name="Larracuente A.M."/>
            <person name="Oba Y."/>
            <person name="Weng J.K."/>
        </authorList>
    </citation>
    <scope>NUCLEOTIDE SEQUENCE [LARGE SCALE GENOMIC DNA]</scope>
    <source>
        <strain evidence="4">1611_PpyrPB1</strain>
        <tissue evidence="4">Whole body</tissue>
    </source>
</reference>
<evidence type="ECO:0000313" key="6">
    <source>
        <dbReference type="Proteomes" id="UP000327044"/>
    </source>
</evidence>
<reference evidence="4" key="3">
    <citation type="submission" date="2019-08" db="EMBL/GenBank/DDBJ databases">
        <authorList>
            <consortium name="Photinus pyralis genome working group"/>
            <person name="Fallon T.R."/>
            <person name="Sander Lower S.E."/>
            <person name="Weng J.-K."/>
        </authorList>
    </citation>
    <scope>NUCLEOTIDE SEQUENCE</scope>
    <source>
        <strain evidence="4">1611_PpyrPB1</strain>
        <tissue evidence="4">Whole body</tissue>
    </source>
</reference>
<dbReference type="GO" id="GO:0016799">
    <property type="term" value="F:hydrolase activity, hydrolyzing N-glycosyl compounds"/>
    <property type="evidence" value="ECO:0007669"/>
    <property type="project" value="InterPro"/>
</dbReference>
<organism evidence="3">
    <name type="scientific">Photinus pyralis</name>
    <name type="common">Common eastern firefly</name>
    <name type="synonym">Lampyris pyralis</name>
    <dbReference type="NCBI Taxonomy" id="7054"/>
    <lineage>
        <taxon>Eukaryota</taxon>
        <taxon>Metazoa</taxon>
        <taxon>Ecdysozoa</taxon>
        <taxon>Arthropoda</taxon>
        <taxon>Hexapoda</taxon>
        <taxon>Insecta</taxon>
        <taxon>Pterygota</taxon>
        <taxon>Neoptera</taxon>
        <taxon>Endopterygota</taxon>
        <taxon>Coleoptera</taxon>
        <taxon>Polyphaga</taxon>
        <taxon>Elateriformia</taxon>
        <taxon>Elateroidea</taxon>
        <taxon>Lampyridae</taxon>
        <taxon>Lampyrinae</taxon>
        <taxon>Photinus</taxon>
    </lineage>
</organism>
<protein>
    <recommendedName>
        <fullName evidence="2">Inosine/uridine-preferring nucleoside hydrolase domain-containing protein</fullName>
    </recommendedName>
</protein>
<dbReference type="EMBL" id="VVIM01000006">
    <property type="protein sequence ID" value="KAB0798018.1"/>
    <property type="molecule type" value="Genomic_DNA"/>
</dbReference>
<keyword evidence="6" id="KW-1185">Reference proteome</keyword>
<name>A0A1Y1KNG3_PHOPY</name>
<sequence length="317" mass="35273">MLEIKHIIIDTDPGIDDLHAILMFLAAEKRNEVKIVAITVTAGNTDVNNGCRNVVSLLEKACRTDIPVYKGASKNLISEDCDFLQYYGRDGLGNTGYANNANLDILRDEPSSLAIRRLVKENRGLITLVCLGPLTNIALAAKTDDDFYMNLKEIFIMGGTIRGKGNVTLMAEFNFYFDPESVYSFLHTVTCPTTILPFEPVLEVALPATWRFEVLPNLTPEMKFLTAAEKSFYKFKNGGGGKDVWTSADGCLALIVLHPEAVLRSCEYHMSIELHGKRTRGQCILDHTKERKSNVTVVEEISQELLVNALIETHSRS</sequence>
<dbReference type="PANTHER" id="PTHR46190">
    <property type="entry name" value="SI:CH211-201H21.5-RELATED"/>
    <property type="match status" value="1"/>
</dbReference>
<accession>A0A1Y1KNG3</accession>
<dbReference type="OrthoDB" id="432381at2759"/>
<evidence type="ECO:0000313" key="5">
    <source>
        <dbReference type="EMBL" id="KAB0798018.1"/>
    </source>
</evidence>
<evidence type="ECO:0000313" key="3">
    <source>
        <dbReference type="EMBL" id="JAV62011.1"/>
    </source>
</evidence>
<dbReference type="InterPro" id="IPR052775">
    <property type="entry name" value="IUN_hydrolase"/>
</dbReference>
<dbReference type="Proteomes" id="UP000327044">
    <property type="component" value="Unassembled WGS sequence"/>
</dbReference>
<proteinExistence type="inferred from homology"/>
<evidence type="ECO:0000313" key="4">
    <source>
        <dbReference type="EMBL" id="KAB0792941.1"/>
    </source>
</evidence>
<dbReference type="SUPFAM" id="SSF53590">
    <property type="entry name" value="Nucleoside hydrolase"/>
    <property type="match status" value="1"/>
</dbReference>
<evidence type="ECO:0000256" key="1">
    <source>
        <dbReference type="ARBA" id="ARBA00009176"/>
    </source>
</evidence>
<dbReference type="FunCoup" id="A0A1Y1KNG3">
    <property type="interactions" value="35"/>
</dbReference>
<evidence type="ECO:0000259" key="2">
    <source>
        <dbReference type="Pfam" id="PF01156"/>
    </source>
</evidence>